<comment type="caution">
    <text evidence="1">The sequence shown here is derived from an EMBL/GenBank/DDBJ whole genome shotgun (WGS) entry which is preliminary data.</text>
</comment>
<protein>
    <submittedName>
        <fullName evidence="1">Uncharacterized protein</fullName>
    </submittedName>
</protein>
<reference evidence="2" key="1">
    <citation type="journal article" date="2022" name="Mol. Ecol. Resour.">
        <title>The genomes of chicory, endive, great burdock and yacon provide insights into Asteraceae palaeo-polyploidization history and plant inulin production.</title>
        <authorList>
            <person name="Fan W."/>
            <person name="Wang S."/>
            <person name="Wang H."/>
            <person name="Wang A."/>
            <person name="Jiang F."/>
            <person name="Liu H."/>
            <person name="Zhao H."/>
            <person name="Xu D."/>
            <person name="Zhang Y."/>
        </authorList>
    </citation>
    <scope>NUCLEOTIDE SEQUENCE [LARGE SCALE GENOMIC DNA]</scope>
    <source>
        <strain evidence="2">cv. Niubang</strain>
    </source>
</reference>
<name>A0ACB8YJH3_ARCLA</name>
<organism evidence="1 2">
    <name type="scientific">Arctium lappa</name>
    <name type="common">Greater burdock</name>
    <name type="synonym">Lappa major</name>
    <dbReference type="NCBI Taxonomy" id="4217"/>
    <lineage>
        <taxon>Eukaryota</taxon>
        <taxon>Viridiplantae</taxon>
        <taxon>Streptophyta</taxon>
        <taxon>Embryophyta</taxon>
        <taxon>Tracheophyta</taxon>
        <taxon>Spermatophyta</taxon>
        <taxon>Magnoliopsida</taxon>
        <taxon>eudicotyledons</taxon>
        <taxon>Gunneridae</taxon>
        <taxon>Pentapetalae</taxon>
        <taxon>asterids</taxon>
        <taxon>campanulids</taxon>
        <taxon>Asterales</taxon>
        <taxon>Asteraceae</taxon>
        <taxon>Carduoideae</taxon>
        <taxon>Cardueae</taxon>
        <taxon>Arctiinae</taxon>
        <taxon>Arctium</taxon>
    </lineage>
</organism>
<evidence type="ECO:0000313" key="1">
    <source>
        <dbReference type="EMBL" id="KAI3684160.1"/>
    </source>
</evidence>
<gene>
    <name evidence="1" type="ORF">L6452_33379</name>
</gene>
<sequence>MEKLITAKSKTVIWLIKYRAELYTIINPLITYERFCDKGVHLKEPKISSNWPQTRNHRLSSFKSHLFDFSSHLYIPNLFILIPNLFVSTFQEFSSFQFAVKRFPYIKSESRV</sequence>
<keyword evidence="2" id="KW-1185">Reference proteome</keyword>
<dbReference type="Proteomes" id="UP001055879">
    <property type="component" value="Linkage Group LG12"/>
</dbReference>
<dbReference type="EMBL" id="CM042058">
    <property type="protein sequence ID" value="KAI3684160.1"/>
    <property type="molecule type" value="Genomic_DNA"/>
</dbReference>
<proteinExistence type="predicted"/>
<reference evidence="1 2" key="2">
    <citation type="journal article" date="2022" name="Mol. Ecol. Resour.">
        <title>The genomes of chicory, endive, great burdock and yacon provide insights into Asteraceae paleo-polyploidization history and plant inulin production.</title>
        <authorList>
            <person name="Fan W."/>
            <person name="Wang S."/>
            <person name="Wang H."/>
            <person name="Wang A."/>
            <person name="Jiang F."/>
            <person name="Liu H."/>
            <person name="Zhao H."/>
            <person name="Xu D."/>
            <person name="Zhang Y."/>
        </authorList>
    </citation>
    <scope>NUCLEOTIDE SEQUENCE [LARGE SCALE GENOMIC DNA]</scope>
    <source>
        <strain evidence="2">cv. Niubang</strain>
    </source>
</reference>
<accession>A0ACB8YJH3</accession>
<evidence type="ECO:0000313" key="2">
    <source>
        <dbReference type="Proteomes" id="UP001055879"/>
    </source>
</evidence>